<proteinExistence type="predicted"/>
<protein>
    <submittedName>
        <fullName evidence="3">Uncharacterized protein</fullName>
    </submittedName>
</protein>
<evidence type="ECO:0000256" key="2">
    <source>
        <dbReference type="SAM" id="MobiDB-lite"/>
    </source>
</evidence>
<feature type="region of interest" description="Disordered" evidence="2">
    <location>
        <begin position="447"/>
        <end position="487"/>
    </location>
</feature>
<reference evidence="3 4" key="1">
    <citation type="submission" date="2020-04" db="EMBL/GenBank/DDBJ databases">
        <title>Perkinsus chesapeaki whole genome sequence.</title>
        <authorList>
            <person name="Bogema D.R."/>
        </authorList>
    </citation>
    <scope>NUCLEOTIDE SEQUENCE [LARGE SCALE GENOMIC DNA]</scope>
    <source>
        <strain evidence="3">ATCC PRA-425</strain>
    </source>
</reference>
<name>A0A7J6MKR9_PERCH</name>
<evidence type="ECO:0000313" key="4">
    <source>
        <dbReference type="Proteomes" id="UP000591131"/>
    </source>
</evidence>
<gene>
    <name evidence="3" type="ORF">FOL47_000986</name>
</gene>
<dbReference type="OrthoDB" id="441129at2759"/>
<accession>A0A7J6MKR9</accession>
<feature type="region of interest" description="Disordered" evidence="2">
    <location>
        <begin position="399"/>
        <end position="421"/>
    </location>
</feature>
<feature type="coiled-coil region" evidence="1">
    <location>
        <begin position="67"/>
        <end position="97"/>
    </location>
</feature>
<dbReference type="Proteomes" id="UP000591131">
    <property type="component" value="Unassembled WGS sequence"/>
</dbReference>
<organism evidence="3 4">
    <name type="scientific">Perkinsus chesapeaki</name>
    <name type="common">Clam parasite</name>
    <name type="synonym">Perkinsus andrewsi</name>
    <dbReference type="NCBI Taxonomy" id="330153"/>
    <lineage>
        <taxon>Eukaryota</taxon>
        <taxon>Sar</taxon>
        <taxon>Alveolata</taxon>
        <taxon>Perkinsozoa</taxon>
        <taxon>Perkinsea</taxon>
        <taxon>Perkinsida</taxon>
        <taxon>Perkinsidae</taxon>
        <taxon>Perkinsus</taxon>
    </lineage>
</organism>
<dbReference type="EMBL" id="JAAPAO010000121">
    <property type="protein sequence ID" value="KAF4672046.1"/>
    <property type="molecule type" value="Genomic_DNA"/>
</dbReference>
<feature type="coiled-coil region" evidence="1">
    <location>
        <begin position="227"/>
        <end position="254"/>
    </location>
</feature>
<evidence type="ECO:0000313" key="3">
    <source>
        <dbReference type="EMBL" id="KAF4672046.1"/>
    </source>
</evidence>
<comment type="caution">
    <text evidence="3">The sequence shown here is derived from an EMBL/GenBank/DDBJ whole genome shotgun (WGS) entry which is preliminary data.</text>
</comment>
<sequence length="559" mass="63457">MAPPDSTRRGSSSFKQAAKKEVDGGKGPKARMMGAPPPQRRRSSSGATYTGGAKEYDTNNRERMVEMVEQRKRIDMLNDEIRLLRQAIDEKDRMLREISSHYDKELAIQAEKHSAELGRFELVVEVARQDALIEAERATRISCERLRMTLSERESRSREQLLEVWRRAIEQECAIKMYREEVASLRSLLAHTATRQREQLESFKEATKLEQKAEMKRFKEGYFRRVTTELREELELTRNRAEEYCKEIERLKAGWRESETDKYRARDELRKAKEMRIAAMNKAGSARRELAIISKLFRCRARGEEIRLEVWSSRKASARGSEASTSCPPTSREVLLESQLKRAKEKLDEMRRTAVIILKSRSKVEEYLHEAIASCKAEQIGAVGSASAAARALKLTARGQREEHDSGGMAAAAGKGVPDKKGNASPVFQLADNLYNKMDETFLTGEVDESEDDSSGPYQVPLQQQQQQNEKLPHPEVPPLPLLDGQSEETGLDDLAAAVKRAQMGEEIDIDVAKLTWESKQHILRLLFRRMNSDPLAAINNRERGRLRAQLASLGATSV</sequence>
<feature type="region of interest" description="Disordered" evidence="2">
    <location>
        <begin position="1"/>
        <end position="61"/>
    </location>
</feature>
<evidence type="ECO:0000256" key="1">
    <source>
        <dbReference type="SAM" id="Coils"/>
    </source>
</evidence>
<keyword evidence="1" id="KW-0175">Coiled coil</keyword>
<dbReference type="AlphaFoldDB" id="A0A7J6MKR9"/>
<keyword evidence="4" id="KW-1185">Reference proteome</keyword>